<dbReference type="SUPFAM" id="SSF56300">
    <property type="entry name" value="Metallo-dependent phosphatases"/>
    <property type="match status" value="1"/>
</dbReference>
<keyword evidence="1" id="KW-1133">Transmembrane helix</keyword>
<dbReference type="STRING" id="100884.GCA_000269565_02007"/>
<dbReference type="OrthoDB" id="9780884at2"/>
<feature type="transmembrane region" description="Helical" evidence="1">
    <location>
        <begin position="33"/>
        <end position="52"/>
    </location>
</feature>
<dbReference type="InterPro" id="IPR029052">
    <property type="entry name" value="Metallo-depent_PP-like"/>
</dbReference>
<evidence type="ECO:0000313" key="4">
    <source>
        <dbReference type="Proteomes" id="UP000003157"/>
    </source>
</evidence>
<keyword evidence="4" id="KW-1185">Reference proteome</keyword>
<gene>
    <name evidence="3" type="ORF">HMPREF9488_01910</name>
</gene>
<evidence type="ECO:0000313" key="3">
    <source>
        <dbReference type="EMBL" id="EFW04786.1"/>
    </source>
</evidence>
<dbReference type="InterPro" id="IPR004843">
    <property type="entry name" value="Calcineurin-like_PHP"/>
</dbReference>
<dbReference type="eggNOG" id="COG1408">
    <property type="taxonomic scope" value="Bacteria"/>
</dbReference>
<dbReference type="RefSeq" id="WP_008789012.1">
    <property type="nucleotide sequence ID" value="NZ_AKCB01000001.1"/>
</dbReference>
<feature type="transmembrane region" description="Helical" evidence="1">
    <location>
        <begin position="6"/>
        <end position="24"/>
    </location>
</feature>
<dbReference type="HOGENOM" id="CLU_025443_0_0_9"/>
<name>E7GAX0_9FIRM</name>
<organism evidence="3 4">
    <name type="scientific">Coprobacillus cateniformis</name>
    <dbReference type="NCBI Taxonomy" id="100884"/>
    <lineage>
        <taxon>Bacteria</taxon>
        <taxon>Bacillati</taxon>
        <taxon>Bacillota</taxon>
        <taxon>Erysipelotrichia</taxon>
        <taxon>Erysipelotrichales</taxon>
        <taxon>Coprobacillaceae</taxon>
        <taxon>Coprobacillus</taxon>
    </lineage>
</organism>
<dbReference type="PANTHER" id="PTHR31302:SF0">
    <property type="entry name" value="TRANSMEMBRANE PROTEIN WITH METALLOPHOSPHOESTERASE DOMAIN"/>
    <property type="match status" value="1"/>
</dbReference>
<dbReference type="EMBL" id="ADKX01000033">
    <property type="protein sequence ID" value="EFW04786.1"/>
    <property type="molecule type" value="Genomic_DNA"/>
</dbReference>
<keyword evidence="1" id="KW-0472">Membrane</keyword>
<dbReference type="InterPro" id="IPR051158">
    <property type="entry name" value="Metallophosphoesterase_sf"/>
</dbReference>
<dbReference type="Pfam" id="PF00149">
    <property type="entry name" value="Metallophos"/>
    <property type="match status" value="1"/>
</dbReference>
<feature type="domain" description="Calcineurin-like phosphoesterase" evidence="2">
    <location>
        <begin position="139"/>
        <end position="298"/>
    </location>
</feature>
<accession>E7GAX0</accession>
<proteinExistence type="predicted"/>
<keyword evidence="1" id="KW-0812">Transmembrane</keyword>
<reference evidence="3 4" key="1">
    <citation type="submission" date="2010-12" db="EMBL/GenBank/DDBJ databases">
        <title>The Genome Sequence of Coprobacillus sp. strain 29_1.</title>
        <authorList>
            <consortium name="The Broad Institute Genome Sequencing Platform"/>
            <person name="Earl A."/>
            <person name="Ward D."/>
            <person name="Feldgarden M."/>
            <person name="Gevers D."/>
            <person name="Daigneault M."/>
            <person name="Sibley C.D."/>
            <person name="White A."/>
            <person name="Strauss J."/>
            <person name="Allen-Vercoe E."/>
            <person name="Young S.K."/>
            <person name="Zeng Q."/>
            <person name="Gargeya S."/>
            <person name="Fitzgerald M."/>
            <person name="Haas B."/>
            <person name="Abouelleil A."/>
            <person name="Alvarado L."/>
            <person name="Arachchi H.M."/>
            <person name="Berlin A."/>
            <person name="Brown A."/>
            <person name="Chapman S.B."/>
            <person name="Chen Z."/>
            <person name="Dunbar C."/>
            <person name="Freedman E."/>
            <person name="Gearin G."/>
            <person name="Gellesch M."/>
            <person name="Goldberg J."/>
            <person name="Griggs A."/>
            <person name="Gujja S."/>
            <person name="Heilman E."/>
            <person name="Heiman D."/>
            <person name="Howarth C."/>
            <person name="Larson L."/>
            <person name="Lui A."/>
            <person name="MacDonald P.J.P."/>
            <person name="Mehta T."/>
            <person name="Montmayeur A."/>
            <person name="Murphy C."/>
            <person name="Neiman D."/>
            <person name="Pearson M."/>
            <person name="Priest M."/>
            <person name="Roberts A."/>
            <person name="Saif S."/>
            <person name="Shea T."/>
            <person name="Shenoy N."/>
            <person name="Sisk P."/>
            <person name="Stolte C."/>
            <person name="Sykes S."/>
            <person name="White J."/>
            <person name="Yandava C."/>
            <person name="Nusbaum C."/>
            <person name="Birren B."/>
        </authorList>
    </citation>
    <scope>NUCLEOTIDE SEQUENCE [LARGE SCALE GENOMIC DNA]</scope>
    <source>
        <strain evidence="3 4">29_1</strain>
    </source>
</reference>
<dbReference type="Gene3D" id="3.60.21.10">
    <property type="match status" value="1"/>
</dbReference>
<dbReference type="GeneID" id="78229856"/>
<dbReference type="AlphaFoldDB" id="E7GAX0"/>
<dbReference type="Proteomes" id="UP000003157">
    <property type="component" value="Unassembled WGS sequence"/>
</dbReference>
<sequence>MEFIFILMFLFIIIAPFIYFLYIFRHLSKITKISAAGITIFSLITIMIKLFFHPYSTVFLTLTTIVQFYIITVFIIFILFGIYQLICYCIHKPFVYRTITGLIIFSILLTSISYLTHYSKVETNYEITIHKETMLKELHIGMISDIHLGTGTSLSDLRVLVDKFNHKQYDLVCFVGDIFDESTPKDMIEDALSIFSQIKTTYGLFAVNGNHEHYANILQTELYQKYNIYHLSEKYVCVDGLFNIIGREDVVAHLDNKMNNICQGMNTNLPTILLDHNPKRYQDVLHYADLQLSGHTHAGQFFPVTLLTAPLYDNVYGLLQKNHFSLIVTSGYGSWGFPMRFLTNCEFVDIKIAFTKK</sequence>
<dbReference type="GO" id="GO:0016787">
    <property type="term" value="F:hydrolase activity"/>
    <property type="evidence" value="ECO:0007669"/>
    <property type="project" value="InterPro"/>
</dbReference>
<feature type="transmembrane region" description="Helical" evidence="1">
    <location>
        <begin position="94"/>
        <end position="115"/>
    </location>
</feature>
<comment type="caution">
    <text evidence="3">The sequence shown here is derived from an EMBL/GenBank/DDBJ whole genome shotgun (WGS) entry which is preliminary data.</text>
</comment>
<evidence type="ECO:0000259" key="2">
    <source>
        <dbReference type="Pfam" id="PF00149"/>
    </source>
</evidence>
<dbReference type="PANTHER" id="PTHR31302">
    <property type="entry name" value="TRANSMEMBRANE PROTEIN WITH METALLOPHOSPHOESTERASE DOMAIN-RELATED"/>
    <property type="match status" value="1"/>
</dbReference>
<feature type="transmembrane region" description="Helical" evidence="1">
    <location>
        <begin position="58"/>
        <end position="82"/>
    </location>
</feature>
<evidence type="ECO:0000256" key="1">
    <source>
        <dbReference type="SAM" id="Phobius"/>
    </source>
</evidence>
<protein>
    <recommendedName>
        <fullName evidence="2">Calcineurin-like phosphoesterase domain-containing protein</fullName>
    </recommendedName>
</protein>